<evidence type="ECO:0000259" key="1">
    <source>
        <dbReference type="PROSITE" id="PS50181"/>
    </source>
</evidence>
<dbReference type="InterPro" id="IPR001810">
    <property type="entry name" value="F-box_dom"/>
</dbReference>
<dbReference type="InterPro" id="IPR053197">
    <property type="entry name" value="F-box_SCFL_complex_component"/>
</dbReference>
<dbReference type="EMBL" id="JAMFTS010000001">
    <property type="protein sequence ID" value="KAJ4805468.1"/>
    <property type="molecule type" value="Genomic_DNA"/>
</dbReference>
<name>A0AAV8GIH9_9POAL</name>
<dbReference type="Pfam" id="PF24758">
    <property type="entry name" value="LRR_At5g56370"/>
    <property type="match status" value="1"/>
</dbReference>
<dbReference type="InterPro" id="IPR055411">
    <property type="entry name" value="LRR_FXL15/At3g58940/PEG3-like"/>
</dbReference>
<dbReference type="AlphaFoldDB" id="A0AAV8GIH9"/>
<dbReference type="PANTHER" id="PTHR34223">
    <property type="entry name" value="OS11G0201299 PROTEIN"/>
    <property type="match status" value="1"/>
</dbReference>
<feature type="domain" description="F-box" evidence="1">
    <location>
        <begin position="5"/>
        <end position="57"/>
    </location>
</feature>
<dbReference type="PROSITE" id="PS50181">
    <property type="entry name" value="FBOX"/>
    <property type="match status" value="1"/>
</dbReference>
<evidence type="ECO:0000313" key="2">
    <source>
        <dbReference type="EMBL" id="KAJ4805468.1"/>
    </source>
</evidence>
<dbReference type="SUPFAM" id="SSF81383">
    <property type="entry name" value="F-box domain"/>
    <property type="match status" value="1"/>
</dbReference>
<comment type="caution">
    <text evidence="2">The sequence shown here is derived from an EMBL/GenBank/DDBJ whole genome shotgun (WGS) entry which is preliminary data.</text>
</comment>
<protein>
    <submittedName>
        <fullName evidence="2">F-box/RNI-like/FBD-like domains-containing protein</fullName>
    </submittedName>
</protein>
<proteinExistence type="predicted"/>
<evidence type="ECO:0000313" key="3">
    <source>
        <dbReference type="Proteomes" id="UP001140206"/>
    </source>
</evidence>
<dbReference type="SMART" id="SM00256">
    <property type="entry name" value="FBOX"/>
    <property type="match status" value="1"/>
</dbReference>
<accession>A0AAV8GIH9</accession>
<dbReference type="InterPro" id="IPR036047">
    <property type="entry name" value="F-box-like_dom_sf"/>
</dbReference>
<dbReference type="InterPro" id="IPR053781">
    <property type="entry name" value="F-box_AtFBL13-like"/>
</dbReference>
<sequence length="407" mass="46736">MKEIVDRISSLPDDVLIHILSYVTTREAVQTCILSKRWRNTWSSVPVLNFGHQYLSLNGTTESWKFERFVNGVLANRERSRLDTVTYHCRLNNRNLEPSMEWLDRVALLMPQVISVNIFGFDEFKCPDSVFSCASLECLTLSLCDTKIEVTEPKSIALPSLKTLELQYSWLDDNLTQNLFLGCPTLETLKLSYCELHISSISSNVLKNLELYECKQFGHVRVSCPGLVSLIILSSKHSIRSISLENTTSLVNADIGLRGIDRSLNGDILPSPKLLNALSNATSLDLYFGQFSVLQERWMEDIYICRTFNNLKSLKIGVLDKTSDFDLIAYFLQLSPVLQQLTIYTWFNMLFVEQKSQGDEERRQQDVCFQREYLETVTIYSWKDMVHKLVTMLGRHVKTIGNIIINE</sequence>
<reference evidence="2" key="1">
    <citation type="submission" date="2022-08" db="EMBL/GenBank/DDBJ databases">
        <authorList>
            <person name="Marques A."/>
        </authorList>
    </citation>
    <scope>NUCLEOTIDE SEQUENCE</scope>
    <source>
        <strain evidence="2">RhyPub2mFocal</strain>
        <tissue evidence="2">Leaves</tissue>
    </source>
</reference>
<dbReference type="Gene3D" id="1.20.1280.50">
    <property type="match status" value="1"/>
</dbReference>
<organism evidence="2 3">
    <name type="scientific">Rhynchospora pubera</name>
    <dbReference type="NCBI Taxonomy" id="906938"/>
    <lineage>
        <taxon>Eukaryota</taxon>
        <taxon>Viridiplantae</taxon>
        <taxon>Streptophyta</taxon>
        <taxon>Embryophyta</taxon>
        <taxon>Tracheophyta</taxon>
        <taxon>Spermatophyta</taxon>
        <taxon>Magnoliopsida</taxon>
        <taxon>Liliopsida</taxon>
        <taxon>Poales</taxon>
        <taxon>Cyperaceae</taxon>
        <taxon>Cyperoideae</taxon>
        <taxon>Rhynchosporeae</taxon>
        <taxon>Rhynchospora</taxon>
    </lineage>
</organism>
<gene>
    <name evidence="2" type="ORF">LUZ62_018034</name>
</gene>
<dbReference type="Pfam" id="PF00646">
    <property type="entry name" value="F-box"/>
    <property type="match status" value="1"/>
</dbReference>
<dbReference type="Proteomes" id="UP001140206">
    <property type="component" value="Chromosome 1"/>
</dbReference>
<keyword evidence="3" id="KW-1185">Reference proteome</keyword>
<dbReference type="InterPro" id="IPR032675">
    <property type="entry name" value="LRR_dom_sf"/>
</dbReference>
<dbReference type="CDD" id="cd22160">
    <property type="entry name" value="F-box_AtFBL13-like"/>
    <property type="match status" value="1"/>
</dbReference>
<dbReference type="Gene3D" id="3.80.10.10">
    <property type="entry name" value="Ribonuclease Inhibitor"/>
    <property type="match status" value="1"/>
</dbReference>
<dbReference type="SUPFAM" id="SSF52047">
    <property type="entry name" value="RNI-like"/>
    <property type="match status" value="1"/>
</dbReference>